<feature type="domain" description="Condensation" evidence="2">
    <location>
        <begin position="64"/>
        <end position="193"/>
    </location>
</feature>
<dbReference type="AlphaFoldDB" id="R7Y8T4"/>
<name>R7Y8T4_9ACTN</name>
<evidence type="ECO:0000259" key="2">
    <source>
        <dbReference type="Pfam" id="PF00668"/>
    </source>
</evidence>
<protein>
    <submittedName>
        <fullName evidence="3">Non-ribosomal peptide synthetase modules-related protein</fullName>
    </submittedName>
</protein>
<sequence length="512" mass="54336">MGNWRPQPGTAVRFDPTEACREAAATALAHAAPVTFLAQNHVRGAQVARAAGRTHRGYLGSGTEIDGDLDTAALGRALSLFVRRHEVLRTWFECRDGEVTAHLVASSDIEFEGHVDRRLATVDDVHPYLIDRFDRETPSDTFPGFAFGAISRPGGFAIFLACDHALSDGASQALALDEIAQIYAKLVRADEPDDAVSTEAMQTEAMQTGAMQTGAMETETAAPAGGYFAYAAAEAQATAVHLAGTPQTRAWQDIFRRHDLQMPRFPLDLGLGPGETAQVTGVEVSLLDRAGIVAFDAACRAAGGRFIDGVYAAIAIADRELAGAEDYYGMTVFNTRVALDGYATSQGWFCSFAPVEFSMTGASTFAELIPAAHAARRRARDLAAVPVAAALAAIAAAGATPDAIVTAPNLLSYIDFRWFPGTSRDAFRRGALFTGEGRTANASAWINRDHDELYLGSQIPGTPFAESVARPYYHHLRDIVTDIAAAGDRQIHGPAVAAGPSDPGAAALRRGA</sequence>
<dbReference type="GO" id="GO:0008610">
    <property type="term" value="P:lipid biosynthetic process"/>
    <property type="evidence" value="ECO:0007669"/>
    <property type="project" value="UniProtKB-ARBA"/>
</dbReference>
<feature type="region of interest" description="Disordered" evidence="1">
    <location>
        <begin position="493"/>
        <end position="512"/>
    </location>
</feature>
<dbReference type="Gene3D" id="3.30.559.30">
    <property type="entry name" value="Nonribosomal peptide synthetase, condensation domain"/>
    <property type="match status" value="1"/>
</dbReference>
<evidence type="ECO:0000313" key="4">
    <source>
        <dbReference type="Proteomes" id="UP000013569"/>
    </source>
</evidence>
<accession>R7Y8T4</accession>
<dbReference type="Proteomes" id="UP000013569">
    <property type="component" value="Unassembled WGS sequence"/>
</dbReference>
<dbReference type="GO" id="GO:0003824">
    <property type="term" value="F:catalytic activity"/>
    <property type="evidence" value="ECO:0007669"/>
    <property type="project" value="InterPro"/>
</dbReference>
<evidence type="ECO:0000256" key="1">
    <source>
        <dbReference type="SAM" id="MobiDB-lite"/>
    </source>
</evidence>
<dbReference type="EMBL" id="AQPW01000013">
    <property type="protein sequence ID" value="EON32415.1"/>
    <property type="molecule type" value="Genomic_DNA"/>
</dbReference>
<reference evidence="3 4" key="1">
    <citation type="journal article" date="2013" name="Genome Announc.">
        <title>Draft Genome Sequence of a Benzothiophene-Desulfurizing Bacterium, Gordona terrae Strain C-6.</title>
        <authorList>
            <person name="Wang W."/>
            <person name="Ma T."/>
            <person name="Ren Y."/>
            <person name="Li G."/>
        </authorList>
    </citation>
    <scope>NUCLEOTIDE SEQUENCE [LARGE SCALE GENOMIC DNA]</scope>
    <source>
        <strain evidence="3 4">C-6</strain>
    </source>
</reference>
<dbReference type="Pfam" id="PF00668">
    <property type="entry name" value="Condensation"/>
    <property type="match status" value="1"/>
</dbReference>
<dbReference type="InterPro" id="IPR001242">
    <property type="entry name" value="Condensation_dom"/>
</dbReference>
<organism evidence="3 4">
    <name type="scientific">Gordonia terrae C-6</name>
    <dbReference type="NCBI Taxonomy" id="1316928"/>
    <lineage>
        <taxon>Bacteria</taxon>
        <taxon>Bacillati</taxon>
        <taxon>Actinomycetota</taxon>
        <taxon>Actinomycetes</taxon>
        <taxon>Mycobacteriales</taxon>
        <taxon>Gordoniaceae</taxon>
        <taxon>Gordonia</taxon>
    </lineage>
</organism>
<gene>
    <name evidence="3" type="ORF">GTC6_12623</name>
</gene>
<dbReference type="InterPro" id="IPR023213">
    <property type="entry name" value="CAT-like_dom_sf"/>
</dbReference>
<dbReference type="PATRIC" id="fig|1316928.3.peg.2538"/>
<comment type="caution">
    <text evidence="3">The sequence shown here is derived from an EMBL/GenBank/DDBJ whole genome shotgun (WGS) entry which is preliminary data.</text>
</comment>
<dbReference type="Gene3D" id="3.30.559.10">
    <property type="entry name" value="Chloramphenicol acetyltransferase-like domain"/>
    <property type="match status" value="1"/>
</dbReference>
<evidence type="ECO:0000313" key="3">
    <source>
        <dbReference type="EMBL" id="EON32415.1"/>
    </source>
</evidence>
<dbReference type="SUPFAM" id="SSF52777">
    <property type="entry name" value="CoA-dependent acyltransferases"/>
    <property type="match status" value="2"/>
</dbReference>
<proteinExistence type="predicted"/>